<proteinExistence type="predicted"/>
<name>A0ABW1JG04_9ACTN</name>
<protein>
    <submittedName>
        <fullName evidence="2">GNAT family N-acetyltransferase</fullName>
        <ecNumber evidence="2">2.3.1.-</ecNumber>
    </submittedName>
</protein>
<dbReference type="GO" id="GO:0016746">
    <property type="term" value="F:acyltransferase activity"/>
    <property type="evidence" value="ECO:0007669"/>
    <property type="project" value="UniProtKB-KW"/>
</dbReference>
<dbReference type="EMBL" id="JBHSRD010000004">
    <property type="protein sequence ID" value="MFC6008120.1"/>
    <property type="molecule type" value="Genomic_DNA"/>
</dbReference>
<keyword evidence="2" id="KW-0012">Acyltransferase</keyword>
<dbReference type="EC" id="2.3.1.-" evidence="2"/>
<keyword evidence="2" id="KW-0808">Transferase</keyword>
<keyword evidence="3" id="KW-1185">Reference proteome</keyword>
<dbReference type="PROSITE" id="PS51186">
    <property type="entry name" value="GNAT"/>
    <property type="match status" value="1"/>
</dbReference>
<dbReference type="InterPro" id="IPR016181">
    <property type="entry name" value="Acyl_CoA_acyltransferase"/>
</dbReference>
<organism evidence="2 3">
    <name type="scientific">Angustibacter luteus</name>
    <dbReference type="NCBI Taxonomy" id="658456"/>
    <lineage>
        <taxon>Bacteria</taxon>
        <taxon>Bacillati</taxon>
        <taxon>Actinomycetota</taxon>
        <taxon>Actinomycetes</taxon>
        <taxon>Kineosporiales</taxon>
        <taxon>Kineosporiaceae</taxon>
    </lineage>
</organism>
<dbReference type="Pfam" id="PF00583">
    <property type="entry name" value="Acetyltransf_1"/>
    <property type="match status" value="1"/>
</dbReference>
<accession>A0ABW1JG04</accession>
<feature type="domain" description="N-acetyltransferase" evidence="1">
    <location>
        <begin position="114"/>
        <end position="256"/>
    </location>
</feature>
<reference evidence="3" key="1">
    <citation type="journal article" date="2019" name="Int. J. Syst. Evol. Microbiol.">
        <title>The Global Catalogue of Microorganisms (GCM) 10K type strain sequencing project: providing services to taxonomists for standard genome sequencing and annotation.</title>
        <authorList>
            <consortium name="The Broad Institute Genomics Platform"/>
            <consortium name="The Broad Institute Genome Sequencing Center for Infectious Disease"/>
            <person name="Wu L."/>
            <person name="Ma J."/>
        </authorList>
    </citation>
    <scope>NUCLEOTIDE SEQUENCE [LARGE SCALE GENOMIC DNA]</scope>
    <source>
        <strain evidence="3">KACC 14249</strain>
    </source>
</reference>
<dbReference type="CDD" id="cd04301">
    <property type="entry name" value="NAT_SF"/>
    <property type="match status" value="1"/>
</dbReference>
<dbReference type="SUPFAM" id="SSF55729">
    <property type="entry name" value="Acyl-CoA N-acyltransferases (Nat)"/>
    <property type="match status" value="1"/>
</dbReference>
<sequence>MTAVEHTGLGLGPRFLLELGRREGTSWEPVQGGIAILHEGFPFSHEHNRLLLTERVPWDVAVAEAERVLGAAGVAHRRIDWLAGGPGGVDAAWDLSHTVFMELVGDVVGGPGSAAVVPFESLRDAMREDWRGWVPDADDDELDQIVDRRRATAAACDLTWHAVLVDGEPLTWCDLRLLEVDGALVGQLDELLTLPEHRGHGYGRAALTHATLTAVAAGATSVFMEADRDDWPRELYSRMGFVVRGPETTVAVLEAS</sequence>
<dbReference type="RefSeq" id="WP_345715188.1">
    <property type="nucleotide sequence ID" value="NZ_BAABFP010000002.1"/>
</dbReference>
<dbReference type="Gene3D" id="3.40.630.30">
    <property type="match status" value="1"/>
</dbReference>
<gene>
    <name evidence="2" type="ORF">ACFQDO_13375</name>
</gene>
<evidence type="ECO:0000313" key="3">
    <source>
        <dbReference type="Proteomes" id="UP001596189"/>
    </source>
</evidence>
<dbReference type="InterPro" id="IPR000182">
    <property type="entry name" value="GNAT_dom"/>
</dbReference>
<evidence type="ECO:0000313" key="2">
    <source>
        <dbReference type="EMBL" id="MFC6008120.1"/>
    </source>
</evidence>
<evidence type="ECO:0000259" key="1">
    <source>
        <dbReference type="PROSITE" id="PS51186"/>
    </source>
</evidence>
<dbReference type="Proteomes" id="UP001596189">
    <property type="component" value="Unassembled WGS sequence"/>
</dbReference>
<comment type="caution">
    <text evidence="2">The sequence shown here is derived from an EMBL/GenBank/DDBJ whole genome shotgun (WGS) entry which is preliminary data.</text>
</comment>